<name>A0A0G1DHG5_9BACT</name>
<comment type="caution">
    <text evidence="1">The sequence shown here is derived from an EMBL/GenBank/DDBJ whole genome shotgun (WGS) entry which is preliminary data.</text>
</comment>
<accession>A0A0G1DHG5</accession>
<organism evidence="1 2">
    <name type="scientific">Candidatus Woesebacteria bacterium GW2011_GWB1_43_14</name>
    <dbReference type="NCBI Taxonomy" id="1618578"/>
    <lineage>
        <taxon>Bacteria</taxon>
        <taxon>Candidatus Woeseibacteriota</taxon>
    </lineage>
</organism>
<gene>
    <name evidence="1" type="ORF">UV74_C0013G0241</name>
</gene>
<dbReference type="STRING" id="1618578.UV74_C0013G0241"/>
<sequence>MTPQIGSVCEDCVAKDKINPGKMVINSLGDIVCSLYGYGHGHFARERIAKEKEAEKAETA</sequence>
<evidence type="ECO:0000313" key="1">
    <source>
        <dbReference type="EMBL" id="KKS97119.1"/>
    </source>
</evidence>
<dbReference type="AlphaFoldDB" id="A0A0G1DHG5"/>
<evidence type="ECO:0000313" key="2">
    <source>
        <dbReference type="Proteomes" id="UP000034090"/>
    </source>
</evidence>
<proteinExistence type="predicted"/>
<reference evidence="1 2" key="1">
    <citation type="journal article" date="2015" name="Nature">
        <title>rRNA introns, odd ribosomes, and small enigmatic genomes across a large radiation of phyla.</title>
        <authorList>
            <person name="Brown C.T."/>
            <person name="Hug L.A."/>
            <person name="Thomas B.C."/>
            <person name="Sharon I."/>
            <person name="Castelle C.J."/>
            <person name="Singh A."/>
            <person name="Wilkins M.J."/>
            <person name="Williams K.H."/>
            <person name="Banfield J.F."/>
        </authorList>
    </citation>
    <scope>NUCLEOTIDE SEQUENCE [LARGE SCALE GENOMIC DNA]</scope>
</reference>
<dbReference type="Proteomes" id="UP000034090">
    <property type="component" value="Unassembled WGS sequence"/>
</dbReference>
<dbReference type="EMBL" id="LCFQ01000013">
    <property type="protein sequence ID" value="KKS97119.1"/>
    <property type="molecule type" value="Genomic_DNA"/>
</dbReference>
<protein>
    <submittedName>
        <fullName evidence="1">Uncharacterized protein</fullName>
    </submittedName>
</protein>